<dbReference type="EMBL" id="CAJOBA010045937">
    <property type="protein sequence ID" value="CAF4183199.1"/>
    <property type="molecule type" value="Genomic_DNA"/>
</dbReference>
<evidence type="ECO:0000313" key="3">
    <source>
        <dbReference type="Proteomes" id="UP000677228"/>
    </source>
</evidence>
<protein>
    <submittedName>
        <fullName evidence="1">Uncharacterized protein</fullName>
    </submittedName>
</protein>
<sequence>MWAPTRWDSRWESIDAVIKNYPAIRRAFEEIIEEGGDRSIDARGLILAVKEPIFLVSLCVLNRLMGRSEQLKSVAIDYGAAAQLISSVIKQFENMRNEESFKLVYNDALKLARDNNINLEEIIRTLRQTTIPARFKDSIITSTIGKRDRAENEEKFRQIIYYSALDCILIELNDRFSDENMQLSKSISALNPENQTFLNLDLLKPLATHLNLDHQTLANELAVLKPMMKQSKWKTINEVLHELHPLTSAFQTTTSLIKGGMTIPVSSTTFESDGWDEARLYWLTTHNVLNHQQSNEYNIYRSIDGNLLRFIKYPFQLYQTRGTCTRQDCPKRERTATSTELILGCWKTFISNFAPETSSSCGNLIKPLNEAPYKEAARLGYKKIQKIMNVATKKMEEE</sequence>
<evidence type="ECO:0000313" key="2">
    <source>
        <dbReference type="EMBL" id="CAF4183199.1"/>
    </source>
</evidence>
<evidence type="ECO:0000313" key="1">
    <source>
        <dbReference type="EMBL" id="CAF1374300.1"/>
    </source>
</evidence>
<dbReference type="PANTHER" id="PTHR46289:SF14">
    <property type="entry name" value="DUF4371 DOMAIN-CONTAINING PROTEIN"/>
    <property type="match status" value="1"/>
</dbReference>
<dbReference type="PANTHER" id="PTHR46289">
    <property type="entry name" value="52 KDA REPRESSOR OF THE INHIBITOR OF THE PROTEIN KINASE-LIKE PROTEIN-RELATED"/>
    <property type="match status" value="1"/>
</dbReference>
<dbReference type="AlphaFoldDB" id="A0A8S2F925"/>
<dbReference type="InterPro" id="IPR052958">
    <property type="entry name" value="IFN-induced_PKR_regulator"/>
</dbReference>
<accession>A0A8S2F925</accession>
<reference evidence="1" key="1">
    <citation type="submission" date="2021-02" db="EMBL/GenBank/DDBJ databases">
        <authorList>
            <person name="Nowell W R."/>
        </authorList>
    </citation>
    <scope>NUCLEOTIDE SEQUENCE</scope>
</reference>
<dbReference type="Proteomes" id="UP000682733">
    <property type="component" value="Unassembled WGS sequence"/>
</dbReference>
<comment type="caution">
    <text evidence="1">The sequence shown here is derived from an EMBL/GenBank/DDBJ whole genome shotgun (WGS) entry which is preliminary data.</text>
</comment>
<dbReference type="EMBL" id="CAJNOK010024264">
    <property type="protein sequence ID" value="CAF1374300.1"/>
    <property type="molecule type" value="Genomic_DNA"/>
</dbReference>
<dbReference type="Proteomes" id="UP000677228">
    <property type="component" value="Unassembled WGS sequence"/>
</dbReference>
<proteinExistence type="predicted"/>
<name>A0A8S2F925_9BILA</name>
<gene>
    <name evidence="1" type="ORF">OVA965_LOCUS31814</name>
    <name evidence="2" type="ORF">TMI583_LOCUS32656</name>
</gene>
<organism evidence="1 3">
    <name type="scientific">Didymodactylos carnosus</name>
    <dbReference type="NCBI Taxonomy" id="1234261"/>
    <lineage>
        <taxon>Eukaryota</taxon>
        <taxon>Metazoa</taxon>
        <taxon>Spiralia</taxon>
        <taxon>Gnathifera</taxon>
        <taxon>Rotifera</taxon>
        <taxon>Eurotatoria</taxon>
        <taxon>Bdelloidea</taxon>
        <taxon>Philodinida</taxon>
        <taxon>Philodinidae</taxon>
        <taxon>Didymodactylos</taxon>
    </lineage>
</organism>